<name>A0AAW2CNM1_9ROSI</name>
<reference evidence="3 4" key="1">
    <citation type="submission" date="2024-01" db="EMBL/GenBank/DDBJ databases">
        <title>A telomere-to-telomere, gap-free genome of sweet tea (Lithocarpus litseifolius).</title>
        <authorList>
            <person name="Zhou J."/>
        </authorList>
    </citation>
    <scope>NUCLEOTIDE SEQUENCE [LARGE SCALE GENOMIC DNA]</scope>
    <source>
        <strain evidence="3">Zhou-2022a</strain>
        <tissue evidence="3">Leaf</tissue>
    </source>
</reference>
<sequence length="314" mass="35298">MWQLKIPAKIRVFAWRACMNGLPTRLSLENKGVRIKGSCPLCEKGPESIKHALVHCSKAWEVWWSWQTCPINFGEGNLDVTDIAMQIMEKGSAMDLEIFFITTWSIWYNRNQVVHEQPYLTPSQVWDNAQRLRCDYKGAITANFLRQQPPVVGWAAPPPDTFKINVDGATTVDGKRSSVGVVIRECRGIMVAARSVVLNACYDVETTEALAIEAGILLAGELKLHKVIIELDSLIAVQAVNSGSCHGTMGPVIHGALNLLNQFGSWKIQHLKRDYNKVAQELAQYARRTDLSQTWMGNEPPWLHNLLLFDRSKC</sequence>
<dbReference type="AlphaFoldDB" id="A0AAW2CNM1"/>
<keyword evidence="4" id="KW-1185">Reference proteome</keyword>
<dbReference type="InterPro" id="IPR026960">
    <property type="entry name" value="RVT-Znf"/>
</dbReference>
<dbReference type="Pfam" id="PF13456">
    <property type="entry name" value="RVT_3"/>
    <property type="match status" value="1"/>
</dbReference>
<dbReference type="EMBL" id="JAZDWU010000006">
    <property type="protein sequence ID" value="KAK9999142.1"/>
    <property type="molecule type" value="Genomic_DNA"/>
</dbReference>
<dbReference type="InterPro" id="IPR012337">
    <property type="entry name" value="RNaseH-like_sf"/>
</dbReference>
<dbReference type="InterPro" id="IPR044730">
    <property type="entry name" value="RNase_H-like_dom_plant"/>
</dbReference>
<dbReference type="Proteomes" id="UP001459277">
    <property type="component" value="Unassembled WGS sequence"/>
</dbReference>
<dbReference type="PANTHER" id="PTHR47074">
    <property type="entry name" value="BNAC02G40300D PROTEIN"/>
    <property type="match status" value="1"/>
</dbReference>
<feature type="domain" description="Reverse transcriptase zinc-binding" evidence="2">
    <location>
        <begin position="1"/>
        <end position="63"/>
    </location>
</feature>
<dbReference type="GO" id="GO:0004523">
    <property type="term" value="F:RNA-DNA hybrid ribonuclease activity"/>
    <property type="evidence" value="ECO:0007669"/>
    <property type="project" value="InterPro"/>
</dbReference>
<comment type="caution">
    <text evidence="3">The sequence shown here is derived from an EMBL/GenBank/DDBJ whole genome shotgun (WGS) entry which is preliminary data.</text>
</comment>
<protein>
    <recommendedName>
        <fullName evidence="5">RNase H type-1 domain-containing protein</fullName>
    </recommendedName>
</protein>
<dbReference type="InterPro" id="IPR036397">
    <property type="entry name" value="RNaseH_sf"/>
</dbReference>
<dbReference type="Gene3D" id="3.30.420.10">
    <property type="entry name" value="Ribonuclease H-like superfamily/Ribonuclease H"/>
    <property type="match status" value="1"/>
</dbReference>
<dbReference type="InterPro" id="IPR052929">
    <property type="entry name" value="RNase_H-like_EbsB-rel"/>
</dbReference>
<evidence type="ECO:0000313" key="3">
    <source>
        <dbReference type="EMBL" id="KAK9999142.1"/>
    </source>
</evidence>
<organism evidence="3 4">
    <name type="scientific">Lithocarpus litseifolius</name>
    <dbReference type="NCBI Taxonomy" id="425828"/>
    <lineage>
        <taxon>Eukaryota</taxon>
        <taxon>Viridiplantae</taxon>
        <taxon>Streptophyta</taxon>
        <taxon>Embryophyta</taxon>
        <taxon>Tracheophyta</taxon>
        <taxon>Spermatophyta</taxon>
        <taxon>Magnoliopsida</taxon>
        <taxon>eudicotyledons</taxon>
        <taxon>Gunneridae</taxon>
        <taxon>Pentapetalae</taxon>
        <taxon>rosids</taxon>
        <taxon>fabids</taxon>
        <taxon>Fagales</taxon>
        <taxon>Fagaceae</taxon>
        <taxon>Lithocarpus</taxon>
    </lineage>
</organism>
<dbReference type="CDD" id="cd06222">
    <property type="entry name" value="RNase_H_like"/>
    <property type="match status" value="1"/>
</dbReference>
<dbReference type="SUPFAM" id="SSF53098">
    <property type="entry name" value="Ribonuclease H-like"/>
    <property type="match status" value="1"/>
</dbReference>
<evidence type="ECO:0000313" key="4">
    <source>
        <dbReference type="Proteomes" id="UP001459277"/>
    </source>
</evidence>
<dbReference type="InterPro" id="IPR002156">
    <property type="entry name" value="RNaseH_domain"/>
</dbReference>
<gene>
    <name evidence="3" type="ORF">SO802_018745</name>
</gene>
<dbReference type="Pfam" id="PF13966">
    <property type="entry name" value="zf-RVT"/>
    <property type="match status" value="1"/>
</dbReference>
<evidence type="ECO:0008006" key="5">
    <source>
        <dbReference type="Google" id="ProtNLM"/>
    </source>
</evidence>
<dbReference type="GO" id="GO:0003676">
    <property type="term" value="F:nucleic acid binding"/>
    <property type="evidence" value="ECO:0007669"/>
    <property type="project" value="InterPro"/>
</dbReference>
<accession>A0AAW2CNM1</accession>
<evidence type="ECO:0000259" key="2">
    <source>
        <dbReference type="Pfam" id="PF13966"/>
    </source>
</evidence>
<evidence type="ECO:0000259" key="1">
    <source>
        <dbReference type="Pfam" id="PF13456"/>
    </source>
</evidence>
<dbReference type="PANTHER" id="PTHR47074:SF11">
    <property type="entry name" value="REVERSE TRANSCRIPTASE-LIKE PROTEIN"/>
    <property type="match status" value="1"/>
</dbReference>
<proteinExistence type="predicted"/>
<feature type="domain" description="RNase H type-1" evidence="1">
    <location>
        <begin position="165"/>
        <end position="286"/>
    </location>
</feature>